<organism evidence="3 4">
    <name type="scientific">Fusarium acuminatum</name>
    <dbReference type="NCBI Taxonomy" id="5515"/>
    <lineage>
        <taxon>Eukaryota</taxon>
        <taxon>Fungi</taxon>
        <taxon>Dikarya</taxon>
        <taxon>Ascomycota</taxon>
        <taxon>Pezizomycotina</taxon>
        <taxon>Sordariomycetes</taxon>
        <taxon>Hypocreomycetidae</taxon>
        <taxon>Hypocreales</taxon>
        <taxon>Nectriaceae</taxon>
        <taxon>Fusarium</taxon>
        <taxon>Fusarium tricinctum species complex</taxon>
    </lineage>
</organism>
<keyword evidence="4" id="KW-1185">Reference proteome</keyword>
<feature type="transmembrane region" description="Helical" evidence="2">
    <location>
        <begin position="197"/>
        <end position="216"/>
    </location>
</feature>
<evidence type="ECO:0000313" key="4">
    <source>
        <dbReference type="Proteomes" id="UP001489902"/>
    </source>
</evidence>
<evidence type="ECO:0000313" key="3">
    <source>
        <dbReference type="EMBL" id="WZH39906.1"/>
    </source>
</evidence>
<feature type="compositionally biased region" description="Low complexity" evidence="1">
    <location>
        <begin position="12"/>
        <end position="40"/>
    </location>
</feature>
<proteinExistence type="predicted"/>
<sequence length="274" mass="30600">MLNQPIEVREQSYSTFTTSSSPSSTGFNSTSSSSFSSFLSTDDDNMRKGTRPPPLNLSIVPRPRSLPRLSTTPLAKELTPLLTPLPEEVEEPCGPVLRAVRIAVDFMQIVSCLLVILMLAIFLVSYTGAAVSSHGCDIGLGMWSIVHHDRQWSGPAVLLRIFTASVLVCSLVSIVVMDRVFPADYTYWGLPLSQSGALVLGLLSAILGWDVVHFMLSQRITECWGRMCSWLQQQKLRRSIMSNRGHRRRRSGPWWFSSRQRQTAVEKRGWICVA</sequence>
<reference evidence="3 4" key="1">
    <citation type="submission" date="2024-04" db="EMBL/GenBank/DDBJ databases">
        <title>Complete genome sequence of Fusarium acuminatum.</title>
        <authorList>
            <person name="Lan B."/>
        </authorList>
    </citation>
    <scope>NUCLEOTIDE SEQUENCE [LARGE SCALE GENOMIC DNA]</scope>
    <source>
        <strain evidence="3">1A</strain>
    </source>
</reference>
<name>A0ABZ2WHB2_9HYPO</name>
<accession>A0ABZ2WHB2</accession>
<dbReference type="Proteomes" id="UP001489902">
    <property type="component" value="Chromosome 1"/>
</dbReference>
<feature type="region of interest" description="Disordered" evidence="1">
    <location>
        <begin position="1"/>
        <end position="68"/>
    </location>
</feature>
<keyword evidence="2" id="KW-1133">Transmembrane helix</keyword>
<keyword evidence="2" id="KW-0812">Transmembrane</keyword>
<evidence type="ECO:0000256" key="2">
    <source>
        <dbReference type="SAM" id="Phobius"/>
    </source>
</evidence>
<feature type="transmembrane region" description="Helical" evidence="2">
    <location>
        <begin position="106"/>
        <end position="124"/>
    </location>
</feature>
<gene>
    <name evidence="3" type="ORF">QYS62_000833</name>
</gene>
<keyword evidence="2" id="KW-0472">Membrane</keyword>
<protein>
    <recommendedName>
        <fullName evidence="5">Transmembrane protein</fullName>
    </recommendedName>
</protein>
<dbReference type="EMBL" id="CP151260">
    <property type="protein sequence ID" value="WZH39906.1"/>
    <property type="molecule type" value="Genomic_DNA"/>
</dbReference>
<evidence type="ECO:0000256" key="1">
    <source>
        <dbReference type="SAM" id="MobiDB-lite"/>
    </source>
</evidence>
<evidence type="ECO:0008006" key="5">
    <source>
        <dbReference type="Google" id="ProtNLM"/>
    </source>
</evidence>
<feature type="transmembrane region" description="Helical" evidence="2">
    <location>
        <begin position="157"/>
        <end position="177"/>
    </location>
</feature>